<evidence type="ECO:0000256" key="2">
    <source>
        <dbReference type="SAM" id="Phobius"/>
    </source>
</evidence>
<evidence type="ECO:0000313" key="6">
    <source>
        <dbReference type="Proteomes" id="UP000092716"/>
    </source>
</evidence>
<evidence type="ECO:0000259" key="3">
    <source>
        <dbReference type="Pfam" id="PF12879"/>
    </source>
</evidence>
<feature type="compositionally biased region" description="Polar residues" evidence="1">
    <location>
        <begin position="711"/>
        <end position="721"/>
    </location>
</feature>
<keyword evidence="2" id="KW-1133">Transmembrane helix</keyword>
<feature type="compositionally biased region" description="Basic and acidic residues" evidence="1">
    <location>
        <begin position="925"/>
        <end position="938"/>
    </location>
</feature>
<dbReference type="InterPro" id="IPR024290">
    <property type="entry name" value="SICA_extracell_a"/>
</dbReference>
<proteinExistence type="predicted"/>
<sequence>MVCSMENKVCGMVNEVKIWKDIEDVLKDMLKNVQKDAPEINSLCGDYKEDSGGIVARNRGKDLCKMLIKIIYWIDGLIEKEEKIGHKKWNWKWERRKDIKEEDWELQAYLRCILGKITMTKMLATHCDMDRVTPIVTGAIEGTLLQKGVQAEHEKCDEIDFRSLNIGKKFFWEEIDKWIKQETREGGGIRKIKSDGEKCVGTAPTKKTSADAVVKKKNVVKLLGSGDPNELQELIEKDTKLPKEVLNKVVEKIQKKLEKKKGAQYKCPKRTITKDGFVDDDEELTIGEWFTAFSNNVSEDDKMNFGEWDTLRAVCDDLYSVQSDMSKYNSFCEIMVRNLLLVTEVGNQYKNEDGKTPCEKKVKNIPLCNLLKVWMEYMRFLCAPEEVMKHVFEAVEPVRAILHPGGNYAKCEYGTYAINYRGQTDMLEKVWKLLHDSVISGRVGIVTKHTWCTDYRTRKDRIRAPTGDGLSRADKGAQSQGINGNAGLKNLEELLEKIRGPMEEERQAELKFLEQTIQTVIQEEQQKQQQQPQGPPPPPPPPPNPGDQGTVSGGEEGERGVFKPSEAPAPVTKKEEPGEPPDKVTTAPKDSVQEQPGKDTSSPKRTPSKEDCKDNTVDAGVDPGACFDDLDNDLPIGPSPPAPSNEHHEATGDTGPKGVAGSSPVPALVVPGQDDLPLPNPPQRKLNLNFKEKSDESYNAFGGGGKDNKQTENSAGSSSRQAPDGPPTTVTATTTSSAGSISTNRTSDPGRGGTGGSPPAPVPLIQKNDHPSDLLTPYLPTIPVFLGISAMSYLLWKYFFLGKKRKRYRRAHQVRGSPTLEEQLLPHVDDQAHGPHEYTLIKKGRQPRSVSMGTKKPKKLVDRRGVGRRTIIDIHLEVLDECQKGDTKLVQEDFFEILVQEFMGCEFIKEKNVPEEQVPSSDSGFRGEDFVSKDDVPKEQVPSSDSVFRV</sequence>
<feature type="region of interest" description="Disordered" evidence="1">
    <location>
        <begin position="463"/>
        <end position="485"/>
    </location>
</feature>
<feature type="compositionally biased region" description="Pro residues" evidence="1">
    <location>
        <begin position="533"/>
        <end position="545"/>
    </location>
</feature>
<accession>A0A1B1DVT8</accession>
<evidence type="ECO:0000313" key="5">
    <source>
        <dbReference type="EMBL" id="ANQ06892.1"/>
    </source>
</evidence>
<feature type="region of interest" description="Disordered" evidence="1">
    <location>
        <begin position="913"/>
        <end position="950"/>
    </location>
</feature>
<feature type="region of interest" description="Disordered" evidence="1">
    <location>
        <begin position="523"/>
        <end position="768"/>
    </location>
</feature>
<reference evidence="6" key="1">
    <citation type="submission" date="2016-06" db="EMBL/GenBank/DDBJ databases">
        <title>First high quality genome sequence of Plasmodium coatneyi using continuous long reads from single molecule, real-time sequencing.</title>
        <authorList>
            <person name="Chien J.-T."/>
            <person name="Pakala S.B."/>
            <person name="Geraldo J.A."/>
            <person name="Lapp S.A."/>
            <person name="Barnwell J.W."/>
            <person name="Kissinger J.C."/>
            <person name="Galinski M.R."/>
            <person name="Humphrey J.C."/>
        </authorList>
    </citation>
    <scope>NUCLEOTIDE SEQUENCE [LARGE SCALE GENOMIC DNA]</scope>
    <source>
        <strain evidence="6">Hackeri</strain>
    </source>
</reference>
<gene>
    <name evidence="5" type="ORF">PCOAH_00011350</name>
</gene>
<keyword evidence="2" id="KW-0472">Membrane</keyword>
<dbReference type="GeneID" id="30907861"/>
<feature type="domain" description="Schizont-infected cell agglutination extracellular alpha" evidence="4">
    <location>
        <begin position="17"/>
        <end position="178"/>
    </location>
</feature>
<dbReference type="RefSeq" id="XP_019913587.1">
    <property type="nucleotide sequence ID" value="XM_020057944.1"/>
</dbReference>
<keyword evidence="6" id="KW-1185">Reference proteome</keyword>
<dbReference type="KEGG" id="pcot:PCOAH_00011350"/>
<feature type="domain" description="Schizont-infected cell agglutination C-terminal" evidence="3">
    <location>
        <begin position="797"/>
        <end position="948"/>
    </location>
</feature>
<keyword evidence="2" id="KW-0812">Transmembrane</keyword>
<dbReference type="InterPro" id="IPR024288">
    <property type="entry name" value="SICA_C"/>
</dbReference>
<protein>
    <submittedName>
        <fullName evidence="5">SICA antigen</fullName>
    </submittedName>
</protein>
<dbReference type="Proteomes" id="UP000092716">
    <property type="component" value="Chromosome 5"/>
</dbReference>
<dbReference type="AlphaFoldDB" id="A0A1B1DVT8"/>
<dbReference type="VEuPathDB" id="PlasmoDB:PCOAH_00011350"/>
<dbReference type="EMBL" id="CP016243">
    <property type="protein sequence ID" value="ANQ06892.1"/>
    <property type="molecule type" value="Genomic_DNA"/>
</dbReference>
<dbReference type="OrthoDB" id="447516at2759"/>
<feature type="transmembrane region" description="Helical" evidence="2">
    <location>
        <begin position="778"/>
        <end position="800"/>
    </location>
</feature>
<feature type="compositionally biased region" description="Polar residues" evidence="1">
    <location>
        <begin position="941"/>
        <end position="950"/>
    </location>
</feature>
<feature type="compositionally biased region" description="Basic and acidic residues" evidence="1">
    <location>
        <begin position="572"/>
        <end position="582"/>
    </location>
</feature>
<name>A0A1B1DVT8_9APIC</name>
<evidence type="ECO:0000259" key="4">
    <source>
        <dbReference type="Pfam" id="PF12887"/>
    </source>
</evidence>
<dbReference type="Pfam" id="PF12879">
    <property type="entry name" value="SICA_C"/>
    <property type="match status" value="1"/>
</dbReference>
<feature type="compositionally biased region" description="Basic and acidic residues" evidence="1">
    <location>
        <begin position="607"/>
        <end position="616"/>
    </location>
</feature>
<dbReference type="Pfam" id="PF12887">
    <property type="entry name" value="SICA_alpha"/>
    <property type="match status" value="1"/>
</dbReference>
<organism evidence="5 6">
    <name type="scientific">Plasmodium coatneyi</name>
    <dbReference type="NCBI Taxonomy" id="208452"/>
    <lineage>
        <taxon>Eukaryota</taxon>
        <taxon>Sar</taxon>
        <taxon>Alveolata</taxon>
        <taxon>Apicomplexa</taxon>
        <taxon>Aconoidasida</taxon>
        <taxon>Haemosporida</taxon>
        <taxon>Plasmodiidae</taxon>
        <taxon>Plasmodium</taxon>
    </lineage>
</organism>
<feature type="compositionally biased region" description="Low complexity" evidence="1">
    <location>
        <begin position="728"/>
        <end position="743"/>
    </location>
</feature>
<evidence type="ECO:0000256" key="1">
    <source>
        <dbReference type="SAM" id="MobiDB-lite"/>
    </source>
</evidence>